<dbReference type="STRING" id="679192.HMPREF9013_0426"/>
<keyword evidence="1" id="KW-0472">Membrane</keyword>
<comment type="caution">
    <text evidence="2">The sequence shown here is derived from an EMBL/GenBank/DDBJ whole genome shotgun (WGS) entry which is preliminary data.</text>
</comment>
<feature type="transmembrane region" description="Helical" evidence="1">
    <location>
        <begin position="9"/>
        <end position="27"/>
    </location>
</feature>
<evidence type="ECO:0000313" key="3">
    <source>
        <dbReference type="Proteomes" id="UP000005017"/>
    </source>
</evidence>
<gene>
    <name evidence="2" type="ORF">HMPREF9013_0426</name>
</gene>
<proteinExistence type="predicted"/>
<dbReference type="RefSeq" id="WP_006627540.1">
    <property type="nucleotide sequence ID" value="NZ_ADFR01000016.1"/>
</dbReference>
<sequence>MINSKSKRIGIVLVGVLIVILVFVGIGENKMQSVKSVKKYIIKSNKIQSVQILDKTGNIIQEIDNEARIKRLTDILNRAVHDDDMNDGRMVKMKVAERTIKIIFRDESKLYVQLWDNLMRINQIWYRLDTKQLEETLR</sequence>
<protein>
    <submittedName>
        <fullName evidence="2">Uncharacterized protein</fullName>
    </submittedName>
</protein>
<evidence type="ECO:0000313" key="2">
    <source>
        <dbReference type="EMBL" id="EFC05146.1"/>
    </source>
</evidence>
<keyword evidence="3" id="KW-1185">Reference proteome</keyword>
<dbReference type="eggNOG" id="ENOG5032ZCI">
    <property type="taxonomic scope" value="Bacteria"/>
</dbReference>
<accession>D2MQ77</accession>
<reference evidence="3" key="1">
    <citation type="submission" date="2009-12" db="EMBL/GenBank/DDBJ databases">
        <title>Sequence of Clostridiales genomosp. BVAB3 str. UPII9-5.</title>
        <authorList>
            <person name="Madupu R."/>
            <person name="Durkin A.S."/>
            <person name="Torralba M."/>
            <person name="Methe B."/>
            <person name="Sutton G.G."/>
            <person name="Strausberg R.L."/>
            <person name="Nelson K.E."/>
        </authorList>
    </citation>
    <scope>NUCLEOTIDE SEQUENCE [LARGE SCALE GENOMIC DNA]</scope>
    <source>
        <strain evidence="3">W1219</strain>
    </source>
</reference>
<keyword evidence="1" id="KW-0812">Transmembrane</keyword>
<dbReference type="EMBL" id="ADFR01000016">
    <property type="protein sequence ID" value="EFC05146.1"/>
    <property type="molecule type" value="Genomic_DNA"/>
</dbReference>
<evidence type="ECO:0000256" key="1">
    <source>
        <dbReference type="SAM" id="Phobius"/>
    </source>
</evidence>
<dbReference type="AlphaFoldDB" id="D2MQ77"/>
<keyword evidence="1" id="KW-1133">Transmembrane helix</keyword>
<dbReference type="Proteomes" id="UP000005017">
    <property type="component" value="Unassembled WGS sequence"/>
</dbReference>
<dbReference type="OrthoDB" id="361188at2"/>
<name>D2MQ77_9FIRM</name>
<organism evidence="2 3">
    <name type="scientific">Bulleidia extructa W1219</name>
    <dbReference type="NCBI Taxonomy" id="679192"/>
    <lineage>
        <taxon>Bacteria</taxon>
        <taxon>Bacillati</taxon>
        <taxon>Bacillota</taxon>
        <taxon>Erysipelotrichia</taxon>
        <taxon>Erysipelotrichales</taxon>
        <taxon>Erysipelotrichaceae</taxon>
        <taxon>Bulleidia</taxon>
    </lineage>
</organism>